<dbReference type="RefSeq" id="WP_074975376.1">
    <property type="nucleotide sequence ID" value="NZ_FPBZ01000014.1"/>
</dbReference>
<dbReference type="Proteomes" id="UP000182649">
    <property type="component" value="Unassembled WGS sequence"/>
</dbReference>
<gene>
    <name evidence="1" type="ORF">SAMN05216417_11411</name>
</gene>
<name>A0A1I7I3F1_9PROT</name>
<dbReference type="OrthoDB" id="9856516at2"/>
<evidence type="ECO:0000313" key="2">
    <source>
        <dbReference type="Proteomes" id="UP000182649"/>
    </source>
</evidence>
<proteinExistence type="predicted"/>
<sequence>MKRFLIFSRNDSIMEWRPRAVLASTAKEALTKFLQISYSRDVTFREFVLDLSVNMSFVERFYLMSNQEKTRFNQTAETGTECEILKSRVKRYFALRPELGDRFIHYMDSGDKSLIDDEIFEFIALNESEDEHGLVVIDPESLDIVA</sequence>
<dbReference type="EMBL" id="FPBZ01000014">
    <property type="protein sequence ID" value="SFU67455.1"/>
    <property type="molecule type" value="Genomic_DNA"/>
</dbReference>
<dbReference type="AlphaFoldDB" id="A0A1I7I3F1"/>
<protein>
    <submittedName>
        <fullName evidence="1">Uncharacterized protein</fullName>
    </submittedName>
</protein>
<organism evidence="1 2">
    <name type="scientific">Nitrosospira multiformis</name>
    <dbReference type="NCBI Taxonomy" id="1231"/>
    <lineage>
        <taxon>Bacteria</taxon>
        <taxon>Pseudomonadati</taxon>
        <taxon>Pseudomonadota</taxon>
        <taxon>Betaproteobacteria</taxon>
        <taxon>Nitrosomonadales</taxon>
        <taxon>Nitrosomonadaceae</taxon>
        <taxon>Nitrosospira</taxon>
    </lineage>
</organism>
<accession>A0A1I7I3F1</accession>
<evidence type="ECO:0000313" key="1">
    <source>
        <dbReference type="EMBL" id="SFU67455.1"/>
    </source>
</evidence>
<reference evidence="1 2" key="1">
    <citation type="submission" date="2016-10" db="EMBL/GenBank/DDBJ databases">
        <authorList>
            <person name="de Groot N.N."/>
        </authorList>
    </citation>
    <scope>NUCLEOTIDE SEQUENCE [LARGE SCALE GENOMIC DNA]</scope>
    <source>
        <strain evidence="1 2">Nl14</strain>
    </source>
</reference>